<dbReference type="GeneTree" id="ENSGT00940000161369"/>
<evidence type="ECO:0000256" key="1">
    <source>
        <dbReference type="ARBA" id="ARBA00004651"/>
    </source>
</evidence>
<organism evidence="16 17">
    <name type="scientific">Leptobrachium leishanense</name>
    <name type="common">Leishan spiny toad</name>
    <dbReference type="NCBI Taxonomy" id="445787"/>
    <lineage>
        <taxon>Eukaryota</taxon>
        <taxon>Metazoa</taxon>
        <taxon>Chordata</taxon>
        <taxon>Craniata</taxon>
        <taxon>Vertebrata</taxon>
        <taxon>Euteleostomi</taxon>
        <taxon>Amphibia</taxon>
        <taxon>Batrachia</taxon>
        <taxon>Anura</taxon>
        <taxon>Pelobatoidea</taxon>
        <taxon>Megophryidae</taxon>
        <taxon>Leptobrachium</taxon>
    </lineage>
</organism>
<evidence type="ECO:0000256" key="5">
    <source>
        <dbReference type="ARBA" id="ARBA00022725"/>
    </source>
</evidence>
<dbReference type="Ensembl" id="ENSLLET00000023093.1">
    <property type="protein sequence ID" value="ENSLLEP00000022233.1"/>
    <property type="gene ID" value="ENSLLEG00000014114.1"/>
</dbReference>
<evidence type="ECO:0000256" key="7">
    <source>
        <dbReference type="ARBA" id="ARBA00023040"/>
    </source>
</evidence>
<dbReference type="SUPFAM" id="SSF81321">
    <property type="entry name" value="Family A G protein-coupled receptor-like"/>
    <property type="match status" value="1"/>
</dbReference>
<keyword evidence="17" id="KW-1185">Reference proteome</keyword>
<dbReference type="InterPro" id="IPR017452">
    <property type="entry name" value="GPCR_Rhodpsn_7TM"/>
</dbReference>
<evidence type="ECO:0000256" key="3">
    <source>
        <dbReference type="ARBA" id="ARBA00022606"/>
    </source>
</evidence>
<dbReference type="InterPro" id="IPR000276">
    <property type="entry name" value="GPCR_Rhodpsn"/>
</dbReference>
<evidence type="ECO:0000256" key="8">
    <source>
        <dbReference type="ARBA" id="ARBA00023136"/>
    </source>
</evidence>
<feature type="transmembrane region" description="Helical" evidence="14">
    <location>
        <begin position="98"/>
        <end position="119"/>
    </location>
</feature>
<dbReference type="Proteomes" id="UP000694569">
    <property type="component" value="Unplaced"/>
</dbReference>
<dbReference type="AlphaFoldDB" id="A0A8C5PGC2"/>
<evidence type="ECO:0000256" key="14">
    <source>
        <dbReference type="RuleBase" id="RU363047"/>
    </source>
</evidence>
<name>A0A8C5PGC2_9ANUR</name>
<keyword evidence="10 13" id="KW-0675">Receptor</keyword>
<sequence length="328" mass="37254">MANNSGDNGFILVGFPGLPEKFHPLASVTMFLVYIVALTANGTVIILIALRHQLHKPMYLIIANLALSDLIYDTITLPKIIAMYWFGDGRISFSVCMFQLFSVHNLSSFDSFILMLMAVDRYVAICKPLRYSSIITNRLSAFLCGLLLLVASICGIIGVSLTSQLAFCKFNVRNCFCHNSVVLPLTCLDSHSTTRVVFILAMVVLLIPLTFITFSYLVIIWTISSSKGNWQKAFYTCSTHLLIIGMYYGPRLFVYVCDQLRWILNPDLHILLLCLYTFVPHLFSPIIYCLRTQEIKNTLKNIFERRSSSFPHFFGPLYLRLRATYMGD</sequence>
<comment type="similarity">
    <text evidence="13">Belongs to the G-protein coupled receptor 1 family.</text>
</comment>
<keyword evidence="8 14" id="KW-0472">Membrane</keyword>
<evidence type="ECO:0000256" key="13">
    <source>
        <dbReference type="RuleBase" id="RU000688"/>
    </source>
</evidence>
<keyword evidence="7 13" id="KW-0297">G-protein coupled receptor</keyword>
<dbReference type="Gene3D" id="1.20.1070.10">
    <property type="entry name" value="Rhodopsin 7-helix transmembrane proteins"/>
    <property type="match status" value="1"/>
</dbReference>
<keyword evidence="12 13" id="KW-0807">Transducer</keyword>
<dbReference type="InterPro" id="IPR050939">
    <property type="entry name" value="Olfactory_GPCR1"/>
</dbReference>
<feature type="transmembrane region" description="Helical" evidence="14">
    <location>
        <begin position="139"/>
        <end position="161"/>
    </location>
</feature>
<dbReference type="GO" id="GO:0004930">
    <property type="term" value="F:G protein-coupled receptor activity"/>
    <property type="evidence" value="ECO:0007669"/>
    <property type="project" value="UniProtKB-KW"/>
</dbReference>
<evidence type="ECO:0000256" key="2">
    <source>
        <dbReference type="ARBA" id="ARBA00022475"/>
    </source>
</evidence>
<dbReference type="Pfam" id="PF13853">
    <property type="entry name" value="7tm_4"/>
    <property type="match status" value="1"/>
</dbReference>
<keyword evidence="9" id="KW-1015">Disulfide bond</keyword>
<dbReference type="GO" id="GO:0004984">
    <property type="term" value="F:olfactory receptor activity"/>
    <property type="evidence" value="ECO:0007669"/>
    <property type="project" value="InterPro"/>
</dbReference>
<evidence type="ECO:0000256" key="10">
    <source>
        <dbReference type="ARBA" id="ARBA00023170"/>
    </source>
</evidence>
<evidence type="ECO:0000256" key="9">
    <source>
        <dbReference type="ARBA" id="ARBA00023157"/>
    </source>
</evidence>
<protein>
    <recommendedName>
        <fullName evidence="14">Olfactory receptor</fullName>
    </recommendedName>
</protein>
<evidence type="ECO:0000313" key="17">
    <source>
        <dbReference type="Proteomes" id="UP000694569"/>
    </source>
</evidence>
<dbReference type="PANTHER" id="PTHR24242">
    <property type="entry name" value="G-PROTEIN COUPLED RECEPTOR"/>
    <property type="match status" value="1"/>
</dbReference>
<evidence type="ECO:0000256" key="11">
    <source>
        <dbReference type="ARBA" id="ARBA00023180"/>
    </source>
</evidence>
<dbReference type="PRINTS" id="PR00245">
    <property type="entry name" value="OLFACTORYR"/>
</dbReference>
<dbReference type="PRINTS" id="PR00237">
    <property type="entry name" value="GPCRRHODOPSN"/>
</dbReference>
<dbReference type="OrthoDB" id="9893056at2759"/>
<keyword evidence="5 14" id="KW-0552">Olfaction</keyword>
<evidence type="ECO:0000256" key="4">
    <source>
        <dbReference type="ARBA" id="ARBA00022692"/>
    </source>
</evidence>
<evidence type="ECO:0000256" key="6">
    <source>
        <dbReference type="ARBA" id="ARBA00022989"/>
    </source>
</evidence>
<dbReference type="GO" id="GO:0005886">
    <property type="term" value="C:plasma membrane"/>
    <property type="evidence" value="ECO:0007669"/>
    <property type="project" value="UniProtKB-SubCell"/>
</dbReference>
<keyword evidence="11" id="KW-0325">Glycoprotein</keyword>
<keyword evidence="2 14" id="KW-1003">Cell membrane</keyword>
<dbReference type="PROSITE" id="PS00237">
    <property type="entry name" value="G_PROTEIN_RECEP_F1_1"/>
    <property type="match status" value="1"/>
</dbReference>
<dbReference type="InterPro" id="IPR000725">
    <property type="entry name" value="Olfact_rcpt"/>
</dbReference>
<keyword evidence="3 14" id="KW-0716">Sensory transduction</keyword>
<dbReference type="PANTHER" id="PTHR24242:SF227">
    <property type="entry name" value="OLFACTORY RECEPTOR"/>
    <property type="match status" value="1"/>
</dbReference>
<keyword evidence="4 13" id="KW-0812">Transmembrane</keyword>
<feature type="transmembrane region" description="Helical" evidence="14">
    <location>
        <begin position="25"/>
        <end position="50"/>
    </location>
</feature>
<comment type="subcellular location">
    <subcellularLocation>
        <location evidence="1 14">Cell membrane</location>
        <topology evidence="1 14">Multi-pass membrane protein</topology>
    </subcellularLocation>
</comment>
<feature type="transmembrane region" description="Helical" evidence="14">
    <location>
        <begin position="196"/>
        <end position="221"/>
    </location>
</feature>
<evidence type="ECO:0000256" key="12">
    <source>
        <dbReference type="ARBA" id="ARBA00023224"/>
    </source>
</evidence>
<feature type="transmembrane region" description="Helical" evidence="14">
    <location>
        <begin position="233"/>
        <end position="250"/>
    </location>
</feature>
<reference evidence="16" key="2">
    <citation type="submission" date="2025-09" db="UniProtKB">
        <authorList>
            <consortium name="Ensembl"/>
        </authorList>
    </citation>
    <scope>IDENTIFICATION</scope>
</reference>
<reference evidence="16" key="1">
    <citation type="submission" date="2025-08" db="UniProtKB">
        <authorList>
            <consortium name="Ensembl"/>
        </authorList>
    </citation>
    <scope>IDENTIFICATION</scope>
</reference>
<feature type="transmembrane region" description="Helical" evidence="14">
    <location>
        <begin position="270"/>
        <end position="290"/>
    </location>
</feature>
<evidence type="ECO:0000313" key="16">
    <source>
        <dbReference type="Ensembl" id="ENSLLEP00000022233.1"/>
    </source>
</evidence>
<evidence type="ECO:0000259" key="15">
    <source>
        <dbReference type="PROSITE" id="PS50262"/>
    </source>
</evidence>
<proteinExistence type="inferred from homology"/>
<dbReference type="FunFam" id="1.20.1070.10:FF:000024">
    <property type="entry name" value="Olfactory receptor"/>
    <property type="match status" value="1"/>
</dbReference>
<dbReference type="PROSITE" id="PS50262">
    <property type="entry name" value="G_PROTEIN_RECEP_F1_2"/>
    <property type="match status" value="1"/>
</dbReference>
<accession>A0A8C5PGC2</accession>
<keyword evidence="6 14" id="KW-1133">Transmembrane helix</keyword>
<feature type="domain" description="G-protein coupled receptors family 1 profile" evidence="15">
    <location>
        <begin position="40"/>
        <end position="288"/>
    </location>
</feature>
<feature type="transmembrane region" description="Helical" evidence="14">
    <location>
        <begin position="62"/>
        <end position="86"/>
    </location>
</feature>